<dbReference type="Proteomes" id="UP000789405">
    <property type="component" value="Unassembled WGS sequence"/>
</dbReference>
<keyword evidence="2" id="KW-1185">Reference proteome</keyword>
<dbReference type="EMBL" id="CAJVPY010051654">
    <property type="protein sequence ID" value="CAG8814713.1"/>
    <property type="molecule type" value="Genomic_DNA"/>
</dbReference>
<evidence type="ECO:0000313" key="2">
    <source>
        <dbReference type="Proteomes" id="UP000789405"/>
    </source>
</evidence>
<feature type="non-terminal residue" evidence="1">
    <location>
        <position position="1"/>
    </location>
</feature>
<dbReference type="OrthoDB" id="2425156at2759"/>
<proteinExistence type="predicted"/>
<name>A0A9N9K6W0_9GLOM</name>
<comment type="caution">
    <text evidence="1">The sequence shown here is derived from an EMBL/GenBank/DDBJ whole genome shotgun (WGS) entry which is preliminary data.</text>
</comment>
<dbReference type="AlphaFoldDB" id="A0A9N9K6W0"/>
<accession>A0A9N9K6W0</accession>
<reference evidence="1" key="1">
    <citation type="submission" date="2021-06" db="EMBL/GenBank/DDBJ databases">
        <authorList>
            <person name="Kallberg Y."/>
            <person name="Tangrot J."/>
            <person name="Rosling A."/>
        </authorList>
    </citation>
    <scope>NUCLEOTIDE SEQUENCE</scope>
    <source>
        <strain evidence="1">MA453B</strain>
    </source>
</reference>
<gene>
    <name evidence="1" type="ORF">DERYTH_LOCUS26008</name>
</gene>
<evidence type="ECO:0000313" key="1">
    <source>
        <dbReference type="EMBL" id="CAG8814713.1"/>
    </source>
</evidence>
<protein>
    <submittedName>
        <fullName evidence="1">19392_t:CDS:1</fullName>
    </submittedName>
</protein>
<organism evidence="1 2">
    <name type="scientific">Dentiscutata erythropus</name>
    <dbReference type="NCBI Taxonomy" id="1348616"/>
    <lineage>
        <taxon>Eukaryota</taxon>
        <taxon>Fungi</taxon>
        <taxon>Fungi incertae sedis</taxon>
        <taxon>Mucoromycota</taxon>
        <taxon>Glomeromycotina</taxon>
        <taxon>Glomeromycetes</taxon>
        <taxon>Diversisporales</taxon>
        <taxon>Gigasporaceae</taxon>
        <taxon>Dentiscutata</taxon>
    </lineage>
</organism>
<sequence length="226" mass="26743">TLQSDFEEDPIDLSLNDNLVEVFALAIEDISESIPANSSVVKIVRDTLQYCPTMDVRLYDNAQFTQKEIYYDRMMCSWYSIEHIVSRLNKKDKKRGYFRDYKGPNTQCWCDENQYSPSDECITCYLELKLWITVRFYPVEEVAKSYWPISDENDEYDGEFNPHIHGSDNVSLIDDTPLETWNEWVEPRTYLLSNYDSDEYVDLVFLEIEPDNTRSRNNLELATIPW</sequence>